<keyword evidence="2" id="KW-1185">Reference proteome</keyword>
<evidence type="ECO:0000313" key="1">
    <source>
        <dbReference type="EMBL" id="GES49991.1"/>
    </source>
</evidence>
<organism evidence="1 2">
    <name type="scientific">Rhizobium dioscoreae</name>
    <dbReference type="NCBI Taxonomy" id="2653122"/>
    <lineage>
        <taxon>Bacteria</taxon>
        <taxon>Pseudomonadati</taxon>
        <taxon>Pseudomonadota</taxon>
        <taxon>Alphaproteobacteria</taxon>
        <taxon>Hyphomicrobiales</taxon>
        <taxon>Rhizobiaceae</taxon>
        <taxon>Rhizobium/Agrobacterium group</taxon>
        <taxon>Rhizobium</taxon>
    </lineage>
</organism>
<dbReference type="EMBL" id="BLAJ01000003">
    <property type="protein sequence ID" value="GES49991.1"/>
    <property type="molecule type" value="Genomic_DNA"/>
</dbReference>
<reference evidence="1 2" key="1">
    <citation type="journal article" date="2020" name="Genome Biol. Evol.">
        <title>Rhizobium dioscoreae sp. nov., a plant growth-promoting bacterium isolated from yam (Dioscorea species).</title>
        <authorList>
            <person name="Ouyabe M."/>
            <person name="Tanaka N."/>
            <person name="Shiwa Y."/>
            <person name="Fujita N."/>
            <person name="Kikuno H."/>
            <person name="Babil P."/>
            <person name="Shiwachi H."/>
        </authorList>
    </citation>
    <scope>NUCLEOTIDE SEQUENCE [LARGE SCALE GENOMIC DNA]</scope>
    <source>
        <strain evidence="1 2">S-93</strain>
    </source>
</reference>
<evidence type="ECO:0000313" key="2">
    <source>
        <dbReference type="Proteomes" id="UP000390335"/>
    </source>
</evidence>
<proteinExistence type="predicted"/>
<accession>A0ABQ0Z389</accession>
<dbReference type="Proteomes" id="UP000390335">
    <property type="component" value="Unassembled WGS sequence"/>
</dbReference>
<gene>
    <name evidence="1" type="ORF">RsS93_26050</name>
</gene>
<evidence type="ECO:0008006" key="3">
    <source>
        <dbReference type="Google" id="ProtNLM"/>
    </source>
</evidence>
<name>A0ABQ0Z389_9HYPH</name>
<protein>
    <recommendedName>
        <fullName evidence="3">LysR family transcriptional regulator</fullName>
    </recommendedName>
</protein>
<comment type="caution">
    <text evidence="1">The sequence shown here is derived from an EMBL/GenBank/DDBJ whole genome shotgun (WGS) entry which is preliminary data.</text>
</comment>
<sequence length="59" mass="6736">MMLPVYSMIWRERIVVPAERLVALPREADRLQLSMLRINGDAKKARWAARQSLTTGVVA</sequence>